<evidence type="ECO:0000313" key="2">
    <source>
        <dbReference type="EMBL" id="HIZ33772.1"/>
    </source>
</evidence>
<dbReference type="EMBL" id="DXBX01000081">
    <property type="protein sequence ID" value="HIZ33772.1"/>
    <property type="molecule type" value="Genomic_DNA"/>
</dbReference>
<feature type="compositionally biased region" description="Polar residues" evidence="1">
    <location>
        <begin position="1"/>
        <end position="18"/>
    </location>
</feature>
<organism evidence="2 3">
    <name type="scientific">Candidatus Bacteroides merdigallinarum</name>
    <dbReference type="NCBI Taxonomy" id="2838473"/>
    <lineage>
        <taxon>Bacteria</taxon>
        <taxon>Pseudomonadati</taxon>
        <taxon>Bacteroidota</taxon>
        <taxon>Bacteroidia</taxon>
        <taxon>Bacteroidales</taxon>
        <taxon>Bacteroidaceae</taxon>
        <taxon>Bacteroides</taxon>
    </lineage>
</organism>
<dbReference type="AlphaFoldDB" id="A0A9D2J2E7"/>
<accession>A0A9D2J2E7</accession>
<reference evidence="2" key="2">
    <citation type="submission" date="2021-04" db="EMBL/GenBank/DDBJ databases">
        <authorList>
            <person name="Gilroy R."/>
        </authorList>
    </citation>
    <scope>NUCLEOTIDE SEQUENCE</scope>
    <source>
        <strain evidence="2">ChiHjej9B8-1298</strain>
    </source>
</reference>
<gene>
    <name evidence="2" type="ORF">H9814_09615</name>
</gene>
<dbReference type="Proteomes" id="UP000824028">
    <property type="component" value="Unassembled WGS sequence"/>
</dbReference>
<protein>
    <submittedName>
        <fullName evidence="2">Uncharacterized protein</fullName>
    </submittedName>
</protein>
<feature type="region of interest" description="Disordered" evidence="1">
    <location>
        <begin position="1"/>
        <end position="20"/>
    </location>
</feature>
<name>A0A9D2J2E7_9BACE</name>
<reference evidence="2" key="1">
    <citation type="journal article" date="2021" name="PeerJ">
        <title>Extensive microbial diversity within the chicken gut microbiome revealed by metagenomics and culture.</title>
        <authorList>
            <person name="Gilroy R."/>
            <person name="Ravi A."/>
            <person name="Getino M."/>
            <person name="Pursley I."/>
            <person name="Horton D.L."/>
            <person name="Alikhan N.F."/>
            <person name="Baker D."/>
            <person name="Gharbi K."/>
            <person name="Hall N."/>
            <person name="Watson M."/>
            <person name="Adriaenssens E.M."/>
            <person name="Foster-Nyarko E."/>
            <person name="Jarju S."/>
            <person name="Secka A."/>
            <person name="Antonio M."/>
            <person name="Oren A."/>
            <person name="Chaudhuri R.R."/>
            <person name="La Ragione R."/>
            <person name="Hildebrand F."/>
            <person name="Pallen M.J."/>
        </authorList>
    </citation>
    <scope>NUCLEOTIDE SEQUENCE</scope>
    <source>
        <strain evidence="2">ChiHjej9B8-1298</strain>
    </source>
</reference>
<proteinExistence type="predicted"/>
<sequence>MSSSLTLGNSIPDSTRQPGTHRALGAYLESLRLTRKVENRLLSVKRLARLTQMGTSTYEKVKRA</sequence>
<evidence type="ECO:0000313" key="3">
    <source>
        <dbReference type="Proteomes" id="UP000824028"/>
    </source>
</evidence>
<comment type="caution">
    <text evidence="2">The sequence shown here is derived from an EMBL/GenBank/DDBJ whole genome shotgun (WGS) entry which is preliminary data.</text>
</comment>
<evidence type="ECO:0000256" key="1">
    <source>
        <dbReference type="SAM" id="MobiDB-lite"/>
    </source>
</evidence>